<evidence type="ECO:0000313" key="3">
    <source>
        <dbReference type="Proteomes" id="UP000001307"/>
    </source>
</evidence>
<evidence type="ECO:0000313" key="2">
    <source>
        <dbReference type="EMBL" id="CBY09153.1"/>
    </source>
</evidence>
<dbReference type="SUPFAM" id="SSF48371">
    <property type="entry name" value="ARM repeat"/>
    <property type="match status" value="1"/>
</dbReference>
<proteinExistence type="predicted"/>
<dbReference type="Gene3D" id="6.10.140.2220">
    <property type="match status" value="1"/>
</dbReference>
<dbReference type="OrthoDB" id="10035001at2759"/>
<dbReference type="EMBL" id="FN653035">
    <property type="protein sequence ID" value="CBY09153.1"/>
    <property type="molecule type" value="Genomic_DNA"/>
</dbReference>
<dbReference type="Proteomes" id="UP000001307">
    <property type="component" value="Unassembled WGS sequence"/>
</dbReference>
<dbReference type="SUPFAM" id="SSF144232">
    <property type="entry name" value="HIT/MYND zinc finger-like"/>
    <property type="match status" value="1"/>
</dbReference>
<keyword evidence="3" id="KW-1185">Reference proteome</keyword>
<dbReference type="InterPro" id="IPR016024">
    <property type="entry name" value="ARM-type_fold"/>
</dbReference>
<evidence type="ECO:0000256" key="1">
    <source>
        <dbReference type="SAM" id="MobiDB-lite"/>
    </source>
</evidence>
<gene>
    <name evidence="2" type="ORF">GSOID_T00007680001</name>
</gene>
<evidence type="ECO:0008006" key="4">
    <source>
        <dbReference type="Google" id="ProtNLM"/>
    </source>
</evidence>
<dbReference type="InParanoid" id="E4XC28"/>
<feature type="region of interest" description="Disordered" evidence="1">
    <location>
        <begin position="414"/>
        <end position="447"/>
    </location>
</feature>
<sequence>MDITRRGFVKLPNDNANRPNGSRFRRALHELCCDIFEAGGQEVIFSMFLNDHMKIIKQKCLDALTNILCVPVIEEYVLNRHEWFLRALIQLIREGVTSEKMQQNVVPSISVLDRLVVVILSKAMNKKYEVLMREQAMEACLTLLETGTVELQAAHMQVGDHTIDDSRSHFMKFETITMQENGLKGGAAISLLFNDYRSTYWDPKLLTRICRHCFRVLYNWYRKDAGGHWSRSEQNFKSMSFSSSTLLFVLTILVNGISRPALKPYIGKMFDTNNFLLKLIMRLTDNRYNDHGRCLIIINQDVLNDPLHTNDRPILYALGHLYNTMYPKEKMRYLNNENLPQVLLNPLQDLTEHVLRKCSNKKCKKSEESKKKFTLSCSKCTVMIYCSEACKKSHKSKHKKLCAWLYKRELGKCSKSTTKTRSMSKKEKKNRRFGEELEQNSNSTTGS</sequence>
<feature type="compositionally biased region" description="Basic residues" evidence="1">
    <location>
        <begin position="422"/>
        <end position="431"/>
    </location>
</feature>
<organism evidence="2">
    <name type="scientific">Oikopleura dioica</name>
    <name type="common">Tunicate</name>
    <dbReference type="NCBI Taxonomy" id="34765"/>
    <lineage>
        <taxon>Eukaryota</taxon>
        <taxon>Metazoa</taxon>
        <taxon>Chordata</taxon>
        <taxon>Tunicata</taxon>
        <taxon>Appendicularia</taxon>
        <taxon>Copelata</taxon>
        <taxon>Oikopleuridae</taxon>
        <taxon>Oikopleura</taxon>
    </lineage>
</organism>
<accession>E4XC28</accession>
<name>E4XC28_OIKDI</name>
<reference evidence="2" key="1">
    <citation type="journal article" date="2010" name="Science">
        <title>Plasticity of animal genome architecture unmasked by rapid evolution of a pelagic tunicate.</title>
        <authorList>
            <person name="Denoeud F."/>
            <person name="Henriet S."/>
            <person name="Mungpakdee S."/>
            <person name="Aury J.M."/>
            <person name="Da Silva C."/>
            <person name="Brinkmann H."/>
            <person name="Mikhaleva J."/>
            <person name="Olsen L.C."/>
            <person name="Jubin C."/>
            <person name="Canestro C."/>
            <person name="Bouquet J.M."/>
            <person name="Danks G."/>
            <person name="Poulain J."/>
            <person name="Campsteijn C."/>
            <person name="Adamski M."/>
            <person name="Cross I."/>
            <person name="Yadetie F."/>
            <person name="Muffato M."/>
            <person name="Louis A."/>
            <person name="Butcher S."/>
            <person name="Tsagkogeorga G."/>
            <person name="Konrad A."/>
            <person name="Singh S."/>
            <person name="Jensen M.F."/>
            <person name="Cong E.H."/>
            <person name="Eikeseth-Otteraa H."/>
            <person name="Noel B."/>
            <person name="Anthouard V."/>
            <person name="Porcel B.M."/>
            <person name="Kachouri-Lafond R."/>
            <person name="Nishino A."/>
            <person name="Ugolini M."/>
            <person name="Chourrout P."/>
            <person name="Nishida H."/>
            <person name="Aasland R."/>
            <person name="Huzurbazar S."/>
            <person name="Westhof E."/>
            <person name="Delsuc F."/>
            <person name="Lehrach H."/>
            <person name="Reinhardt R."/>
            <person name="Weissenbach J."/>
            <person name="Roy S.W."/>
            <person name="Artiguenave F."/>
            <person name="Postlethwait J.H."/>
            <person name="Manak J.R."/>
            <person name="Thompson E.M."/>
            <person name="Jaillon O."/>
            <person name="Du Pasquier L."/>
            <person name="Boudinot P."/>
            <person name="Liberles D.A."/>
            <person name="Volff J.N."/>
            <person name="Philippe H."/>
            <person name="Lenhard B."/>
            <person name="Roest Crollius H."/>
            <person name="Wincker P."/>
            <person name="Chourrout D."/>
        </authorList>
    </citation>
    <scope>NUCLEOTIDE SEQUENCE [LARGE SCALE GENOMIC DNA]</scope>
</reference>
<dbReference type="AlphaFoldDB" id="E4XC28"/>
<protein>
    <recommendedName>
        <fullName evidence="4">MYND-type domain-containing protein</fullName>
    </recommendedName>
</protein>